<feature type="signal peptide" evidence="1">
    <location>
        <begin position="1"/>
        <end position="22"/>
    </location>
</feature>
<feature type="chain" id="PRO_5022103189" evidence="1">
    <location>
        <begin position="23"/>
        <end position="52"/>
    </location>
</feature>
<sequence length="52" mass="4899">MNVGTGKRVAGALLGSAPAVLAAAPGAVTTTTDRPAAVSAGRLVTLDAADHG</sequence>
<dbReference type="RefSeq" id="WP_170285408.1">
    <property type="nucleotide sequence ID" value="NZ_VIXA01000002.1"/>
</dbReference>
<dbReference type="Proteomes" id="UP000319927">
    <property type="component" value="Unassembled WGS sequence"/>
</dbReference>
<organism evidence="2 3">
    <name type="scientific">Micromonospora palomenae</name>
    <dbReference type="NCBI Taxonomy" id="1461247"/>
    <lineage>
        <taxon>Bacteria</taxon>
        <taxon>Bacillati</taxon>
        <taxon>Actinomycetota</taxon>
        <taxon>Actinomycetes</taxon>
        <taxon>Micromonosporales</taxon>
        <taxon>Micromonosporaceae</taxon>
        <taxon>Micromonospora</taxon>
    </lineage>
</organism>
<protein>
    <submittedName>
        <fullName evidence="2">Uncharacterized protein</fullName>
    </submittedName>
</protein>
<evidence type="ECO:0000313" key="3">
    <source>
        <dbReference type="Proteomes" id="UP000319927"/>
    </source>
</evidence>
<dbReference type="EMBL" id="VIXA01000002">
    <property type="protein sequence ID" value="TWG23270.1"/>
    <property type="molecule type" value="Genomic_DNA"/>
</dbReference>
<proteinExistence type="predicted"/>
<accession>A0A561WHJ1</accession>
<evidence type="ECO:0000256" key="1">
    <source>
        <dbReference type="SAM" id="SignalP"/>
    </source>
</evidence>
<reference evidence="2 3" key="1">
    <citation type="submission" date="2019-06" db="EMBL/GenBank/DDBJ databases">
        <title>Sequencing the genomes of 1000 actinobacteria strains.</title>
        <authorList>
            <person name="Klenk H.-P."/>
        </authorList>
    </citation>
    <scope>NUCLEOTIDE SEQUENCE [LARGE SCALE GENOMIC DNA]</scope>
    <source>
        <strain evidence="2 3">DSM 102131</strain>
    </source>
</reference>
<gene>
    <name evidence="2" type="ORF">FHX75_121817</name>
</gene>
<keyword evidence="3" id="KW-1185">Reference proteome</keyword>
<evidence type="ECO:0000313" key="2">
    <source>
        <dbReference type="EMBL" id="TWG23270.1"/>
    </source>
</evidence>
<name>A0A561WHJ1_9ACTN</name>
<dbReference type="AlphaFoldDB" id="A0A561WHJ1"/>
<comment type="caution">
    <text evidence="2">The sequence shown here is derived from an EMBL/GenBank/DDBJ whole genome shotgun (WGS) entry which is preliminary data.</text>
</comment>
<keyword evidence="1" id="KW-0732">Signal</keyword>